<sequence length="199" mass="23313">MRRRSNQKLMEGAECNSSLGARGRQPFERRDTNKTIFKQLHWINQLIITTFQPQDIGTNRGKRKKVKLQGFQSQRIKQSGIKSGAQFDGGLRLLENELIETQQPVDSQQAKHQKMLRFCRNQQDPARNLSLLTFKGLQEMHIHAQNSMAQNRVKGMNHPEHLHLQHGRLQFQCQSHGNYHRHKLHNPARSHHMRPLQQK</sequence>
<proteinExistence type="predicted"/>
<feature type="region of interest" description="Disordered" evidence="1">
    <location>
        <begin position="1"/>
        <end position="25"/>
    </location>
</feature>
<keyword evidence="3" id="KW-1185">Reference proteome</keyword>
<evidence type="ECO:0000313" key="3">
    <source>
        <dbReference type="Proteomes" id="UP001374535"/>
    </source>
</evidence>
<dbReference type="EMBL" id="CP144696">
    <property type="protein sequence ID" value="WVZ09138.1"/>
    <property type="molecule type" value="Genomic_DNA"/>
</dbReference>
<organism evidence="2 3">
    <name type="scientific">Vigna mungo</name>
    <name type="common">Black gram</name>
    <name type="synonym">Phaseolus mungo</name>
    <dbReference type="NCBI Taxonomy" id="3915"/>
    <lineage>
        <taxon>Eukaryota</taxon>
        <taxon>Viridiplantae</taxon>
        <taxon>Streptophyta</taxon>
        <taxon>Embryophyta</taxon>
        <taxon>Tracheophyta</taxon>
        <taxon>Spermatophyta</taxon>
        <taxon>Magnoliopsida</taxon>
        <taxon>eudicotyledons</taxon>
        <taxon>Gunneridae</taxon>
        <taxon>Pentapetalae</taxon>
        <taxon>rosids</taxon>
        <taxon>fabids</taxon>
        <taxon>Fabales</taxon>
        <taxon>Fabaceae</taxon>
        <taxon>Papilionoideae</taxon>
        <taxon>50 kb inversion clade</taxon>
        <taxon>NPAAA clade</taxon>
        <taxon>indigoferoid/millettioid clade</taxon>
        <taxon>Phaseoleae</taxon>
        <taxon>Vigna</taxon>
    </lineage>
</organism>
<protein>
    <submittedName>
        <fullName evidence="2">Uncharacterized protein</fullName>
    </submittedName>
</protein>
<name>A0AAQ3RXX9_VIGMU</name>
<evidence type="ECO:0000313" key="2">
    <source>
        <dbReference type="EMBL" id="WVZ09138.1"/>
    </source>
</evidence>
<reference evidence="2 3" key="1">
    <citation type="journal article" date="2023" name="Life. Sci Alliance">
        <title>Evolutionary insights into 3D genome organization and epigenetic landscape of Vigna mungo.</title>
        <authorList>
            <person name="Junaid A."/>
            <person name="Singh B."/>
            <person name="Bhatia S."/>
        </authorList>
    </citation>
    <scope>NUCLEOTIDE SEQUENCE [LARGE SCALE GENOMIC DNA]</scope>
    <source>
        <strain evidence="2">Urdbean</strain>
    </source>
</reference>
<dbReference type="Proteomes" id="UP001374535">
    <property type="component" value="Chromosome 5"/>
</dbReference>
<dbReference type="AlphaFoldDB" id="A0AAQ3RXX9"/>
<accession>A0AAQ3RXX9</accession>
<evidence type="ECO:0000256" key="1">
    <source>
        <dbReference type="SAM" id="MobiDB-lite"/>
    </source>
</evidence>
<gene>
    <name evidence="2" type="ORF">V8G54_013668</name>
</gene>
<feature type="region of interest" description="Disordered" evidence="1">
    <location>
        <begin position="180"/>
        <end position="199"/>
    </location>
</feature>